<dbReference type="Gene3D" id="3.40.605.10">
    <property type="entry name" value="Aldehyde Dehydrogenase, Chain A, domain 1"/>
    <property type="match status" value="1"/>
</dbReference>
<dbReference type="CDD" id="cd07089">
    <property type="entry name" value="ALDH_CddD-AldA-like"/>
    <property type="match status" value="1"/>
</dbReference>
<dbReference type="Gene3D" id="3.40.309.10">
    <property type="entry name" value="Aldehyde Dehydrogenase, Chain A, domain 2"/>
    <property type="match status" value="1"/>
</dbReference>
<accession>A0A2W5NJH5</accession>
<dbReference type="FunFam" id="3.40.309.10:FF:000009">
    <property type="entry name" value="Aldehyde dehydrogenase A"/>
    <property type="match status" value="1"/>
</dbReference>
<dbReference type="Proteomes" id="UP000249082">
    <property type="component" value="Unassembled WGS sequence"/>
</dbReference>
<evidence type="ECO:0000313" key="6">
    <source>
        <dbReference type="EMBL" id="PZQ53621.1"/>
    </source>
</evidence>
<reference evidence="6 7" key="1">
    <citation type="submission" date="2017-08" db="EMBL/GenBank/DDBJ databases">
        <title>Infants hospitalized years apart are colonized by the same room-sourced microbial strains.</title>
        <authorList>
            <person name="Brooks B."/>
            <person name="Olm M.R."/>
            <person name="Firek B.A."/>
            <person name="Baker R."/>
            <person name="Thomas B.C."/>
            <person name="Morowitz M.J."/>
            <person name="Banfield J.F."/>
        </authorList>
    </citation>
    <scope>NUCLEOTIDE SEQUENCE [LARGE SCALE GENOMIC DNA]</scope>
    <source>
        <strain evidence="6">S2_005_002_R2_33</strain>
    </source>
</reference>
<feature type="domain" description="Aldehyde dehydrogenase" evidence="5">
    <location>
        <begin position="17"/>
        <end position="490"/>
    </location>
</feature>
<keyword evidence="2 4" id="KW-0560">Oxidoreductase</keyword>
<dbReference type="Pfam" id="PF00171">
    <property type="entry name" value="Aldedh"/>
    <property type="match status" value="1"/>
</dbReference>
<protein>
    <submittedName>
        <fullName evidence="6">Aldehyde dehydrogenase</fullName>
    </submittedName>
</protein>
<name>A0A2W5NJH5_9SPHN</name>
<sequence>MTIPFTSFDGLYIDGAWAEAAGDRDDILNPATEAVIGRAPVGDSIAAHAAIAAARDAFDNGVWPRMAMAERAEYLRKMHAALDGRRAQIATLIVAEVGCSQRVTHTMQVGNPLDHLLAALNHSARDDSVRLPIDVTPDPFDPQGPKKIGGTTVVREPVGVVAGITGYNFPFLLNLAKIVPALLAGNTLVLKPSPFTPFSALLFGEIAQEIGLPKGVLNIVTGGPDVGSLLTTDPRVDLVSFTGSETVGAAIMAQAAPTLKRVHLELGGKSALIVRHDADIARTAAMAAAVLSVNAGQGCALLTRLLVHNSVRAKFVEAVCAVARQFRIGDPSDSTVTMGPLIRESQRSKVERMIAQARDQGARLVHGGGRPAGLDKGYFTEITIFDDVDNQMNIAQEEVFGPVGCVIGFDSDDEAIRIANDSRYGLNGGIETADAAKGYEMAMQIRAGSVMLNGGTGRMTYAPIGGYKRSGIGREYGPDWLHEYQNQKSVFYPIGR</sequence>
<proteinExistence type="inferred from homology"/>
<feature type="active site" evidence="3">
    <location>
        <position position="265"/>
    </location>
</feature>
<evidence type="ECO:0000259" key="5">
    <source>
        <dbReference type="Pfam" id="PF00171"/>
    </source>
</evidence>
<dbReference type="InterPro" id="IPR029510">
    <property type="entry name" value="Ald_DH_CS_GLU"/>
</dbReference>
<evidence type="ECO:0000256" key="2">
    <source>
        <dbReference type="ARBA" id="ARBA00023002"/>
    </source>
</evidence>
<comment type="similarity">
    <text evidence="1 4">Belongs to the aldehyde dehydrogenase family.</text>
</comment>
<dbReference type="PANTHER" id="PTHR42804">
    <property type="entry name" value="ALDEHYDE DEHYDROGENASE"/>
    <property type="match status" value="1"/>
</dbReference>
<dbReference type="InterPro" id="IPR016162">
    <property type="entry name" value="Ald_DH_N"/>
</dbReference>
<evidence type="ECO:0000256" key="3">
    <source>
        <dbReference type="PROSITE-ProRule" id="PRU10007"/>
    </source>
</evidence>
<dbReference type="FunFam" id="3.40.605.10:FF:000007">
    <property type="entry name" value="NAD/NADP-dependent betaine aldehyde dehydrogenase"/>
    <property type="match status" value="1"/>
</dbReference>
<dbReference type="PROSITE" id="PS00687">
    <property type="entry name" value="ALDEHYDE_DEHYDR_GLU"/>
    <property type="match status" value="1"/>
</dbReference>
<dbReference type="GO" id="GO:0016620">
    <property type="term" value="F:oxidoreductase activity, acting on the aldehyde or oxo group of donors, NAD or NADP as acceptor"/>
    <property type="evidence" value="ECO:0007669"/>
    <property type="project" value="InterPro"/>
</dbReference>
<dbReference type="SUPFAM" id="SSF53720">
    <property type="entry name" value="ALDH-like"/>
    <property type="match status" value="1"/>
</dbReference>
<dbReference type="InterPro" id="IPR016163">
    <property type="entry name" value="Ald_DH_C"/>
</dbReference>
<dbReference type="InterPro" id="IPR015590">
    <property type="entry name" value="Aldehyde_DH_dom"/>
</dbReference>
<dbReference type="PANTHER" id="PTHR42804:SF1">
    <property type="entry name" value="ALDEHYDE DEHYDROGENASE-RELATED"/>
    <property type="match status" value="1"/>
</dbReference>
<dbReference type="AlphaFoldDB" id="A0A2W5NJH5"/>
<comment type="caution">
    <text evidence="6">The sequence shown here is derived from an EMBL/GenBank/DDBJ whole genome shotgun (WGS) entry which is preliminary data.</text>
</comment>
<dbReference type="InterPro" id="IPR016161">
    <property type="entry name" value="Ald_DH/histidinol_DH"/>
</dbReference>
<evidence type="ECO:0000256" key="1">
    <source>
        <dbReference type="ARBA" id="ARBA00009986"/>
    </source>
</evidence>
<organism evidence="6 7">
    <name type="scientific">Novosphingobium pentaromativorans</name>
    <dbReference type="NCBI Taxonomy" id="205844"/>
    <lineage>
        <taxon>Bacteria</taxon>
        <taxon>Pseudomonadati</taxon>
        <taxon>Pseudomonadota</taxon>
        <taxon>Alphaproteobacteria</taxon>
        <taxon>Sphingomonadales</taxon>
        <taxon>Sphingomonadaceae</taxon>
        <taxon>Novosphingobium</taxon>
    </lineage>
</organism>
<evidence type="ECO:0000313" key="7">
    <source>
        <dbReference type="Proteomes" id="UP000249082"/>
    </source>
</evidence>
<gene>
    <name evidence="6" type="ORF">DI555_15305</name>
</gene>
<dbReference type="EMBL" id="QFPX01000013">
    <property type="protein sequence ID" value="PZQ53621.1"/>
    <property type="molecule type" value="Genomic_DNA"/>
</dbReference>
<evidence type="ECO:0000256" key="4">
    <source>
        <dbReference type="RuleBase" id="RU003345"/>
    </source>
</evidence>